<name>F4XRP1_9CYAN</name>
<dbReference type="GO" id="GO:0051213">
    <property type="term" value="F:dioxygenase activity"/>
    <property type="evidence" value="ECO:0007669"/>
    <property type="project" value="UniProtKB-KW"/>
</dbReference>
<dbReference type="InterPro" id="IPR000898">
    <property type="entry name" value="Indolamine_dOase"/>
</dbReference>
<protein>
    <submittedName>
        <fullName evidence="3">Indoleamine 2,3-dioxygenase</fullName>
    </submittedName>
</protein>
<keyword evidence="2" id="KW-0408">Iron</keyword>
<dbReference type="eggNOG" id="ENOG502ZDD0">
    <property type="taxonomic scope" value="Bacteria"/>
</dbReference>
<dbReference type="Pfam" id="PF01231">
    <property type="entry name" value="IDO"/>
    <property type="match status" value="1"/>
</dbReference>
<evidence type="ECO:0000313" key="3">
    <source>
        <dbReference type="EMBL" id="EGJ32745.1"/>
    </source>
</evidence>
<proteinExistence type="predicted"/>
<dbReference type="SUPFAM" id="SSF140959">
    <property type="entry name" value="Indolic compounds 2,3-dioxygenase-like"/>
    <property type="match status" value="1"/>
</dbReference>
<keyword evidence="4" id="KW-1185">Reference proteome</keyword>
<reference evidence="4" key="1">
    <citation type="journal article" date="2011" name="Proc. Natl. Acad. Sci. U.S.A.">
        <title>Genomic insights into the physiology and ecology of the marine filamentous cyanobacterium Lyngbya majuscula.</title>
        <authorList>
            <person name="Jones A.C."/>
            <person name="Monroe E.A."/>
            <person name="Podell S."/>
            <person name="Hess W.R."/>
            <person name="Klages S."/>
            <person name="Esquenazi E."/>
            <person name="Niessen S."/>
            <person name="Hoover H."/>
            <person name="Rothmann M."/>
            <person name="Lasken R.S."/>
            <person name="Yates J.R.III."/>
            <person name="Reinhardt R."/>
            <person name="Kube M."/>
            <person name="Burkart M.D."/>
            <person name="Allen E.E."/>
            <person name="Dorrestein P.C."/>
            <person name="Gerwick W.H."/>
            <person name="Gerwick L."/>
        </authorList>
    </citation>
    <scope>NUCLEOTIDE SEQUENCE [LARGE SCALE GENOMIC DNA]</scope>
    <source>
        <strain evidence="4">3L</strain>
    </source>
</reference>
<dbReference type="PANTHER" id="PTHR28657:SF5">
    <property type="entry name" value="INDOLEAMINE 2,3-DIOXYGENASE"/>
    <property type="match status" value="1"/>
</dbReference>
<dbReference type="EMBL" id="GL890906">
    <property type="protein sequence ID" value="EGJ32745.1"/>
    <property type="molecule type" value="Genomic_DNA"/>
</dbReference>
<evidence type="ECO:0000256" key="2">
    <source>
        <dbReference type="ARBA" id="ARBA00023004"/>
    </source>
</evidence>
<dbReference type="Gene3D" id="1.20.58.480">
    <property type="match status" value="1"/>
</dbReference>
<dbReference type="GO" id="GO:0046872">
    <property type="term" value="F:metal ion binding"/>
    <property type="evidence" value="ECO:0007669"/>
    <property type="project" value="UniProtKB-KW"/>
</dbReference>
<sequence length="401" mass="45868">MFDFKDKIIEKGFLTETLESLDFWPEQYYVWREIAQNLPNILPIGEVGIEVDKMPQIDTTSLEDFHLNNAKLCLGMIAQAYVWEPIYRGESEPRTVLPAQIAIPFVEISERLEEPPILNYADYVLRNWRKLDPNGDFTTNNLRSLVTFSGRQDEDQFITVHVAYEAAARECYKQGIKAMELAQERDAVSLAIILREMADTIVNMKDVFMTTENIVSAEVFRKHIRQFLKGWNNNVELIYEGTEINASALRGETGSQSSAMPFLDRIMGCMSLDPVQREILNEKKSIPVDLILKDYYDFVNYMPAPHRKFLEEIYQKSQVRSFVIENGSSDLVRAYNNCVGNILLMRTSHFKMIPKYISNPGDNNNTGYGTGGTSYVTYLGTLRNVTESAAINSKDGEHPNF</sequence>
<evidence type="ECO:0000256" key="1">
    <source>
        <dbReference type="ARBA" id="ARBA00022723"/>
    </source>
</evidence>
<evidence type="ECO:0000313" key="4">
    <source>
        <dbReference type="Proteomes" id="UP000003959"/>
    </source>
</evidence>
<keyword evidence="1" id="KW-0479">Metal-binding</keyword>
<dbReference type="InterPro" id="IPR037217">
    <property type="entry name" value="Trp/Indoleamine_2_3_dOase-like"/>
</dbReference>
<dbReference type="GO" id="GO:0020037">
    <property type="term" value="F:heme binding"/>
    <property type="evidence" value="ECO:0007669"/>
    <property type="project" value="InterPro"/>
</dbReference>
<dbReference type="PANTHER" id="PTHR28657">
    <property type="entry name" value="INDOLEAMINE 2,3-DIOXYGENASE"/>
    <property type="match status" value="1"/>
</dbReference>
<keyword evidence="3" id="KW-0223">Dioxygenase</keyword>
<dbReference type="HOGENOM" id="CLU_010089_1_0_3"/>
<accession>F4XRP1</accession>
<dbReference type="RefSeq" id="WP_008184081.1">
    <property type="nucleotide sequence ID" value="NZ_GL890906.1"/>
</dbReference>
<dbReference type="GO" id="GO:0019441">
    <property type="term" value="P:L-tryptophan catabolic process to kynurenine"/>
    <property type="evidence" value="ECO:0007669"/>
    <property type="project" value="InterPro"/>
</dbReference>
<organism evidence="3 4">
    <name type="scientific">Moorena producens 3L</name>
    <dbReference type="NCBI Taxonomy" id="489825"/>
    <lineage>
        <taxon>Bacteria</taxon>
        <taxon>Bacillati</taxon>
        <taxon>Cyanobacteriota</taxon>
        <taxon>Cyanophyceae</taxon>
        <taxon>Coleofasciculales</taxon>
        <taxon>Coleofasciculaceae</taxon>
        <taxon>Moorena</taxon>
    </lineage>
</organism>
<dbReference type="Proteomes" id="UP000003959">
    <property type="component" value="Unassembled WGS sequence"/>
</dbReference>
<dbReference type="OrthoDB" id="505370at2"/>
<keyword evidence="3" id="KW-0560">Oxidoreductase</keyword>
<dbReference type="AlphaFoldDB" id="F4XRP1"/>
<gene>
    <name evidence="3" type="ORF">LYNGBM3L_03570</name>
</gene>